<evidence type="ECO:0000256" key="1">
    <source>
        <dbReference type="SAM" id="Phobius"/>
    </source>
</evidence>
<evidence type="ECO:0000313" key="2">
    <source>
        <dbReference type="EMBL" id="CAB4824961.1"/>
    </source>
</evidence>
<reference evidence="2" key="1">
    <citation type="submission" date="2020-05" db="EMBL/GenBank/DDBJ databases">
        <authorList>
            <person name="Chiriac C."/>
            <person name="Salcher M."/>
            <person name="Ghai R."/>
            <person name="Kavagutti S V."/>
        </authorList>
    </citation>
    <scope>NUCLEOTIDE SEQUENCE</scope>
</reference>
<organism evidence="2">
    <name type="scientific">freshwater metagenome</name>
    <dbReference type="NCBI Taxonomy" id="449393"/>
    <lineage>
        <taxon>unclassified sequences</taxon>
        <taxon>metagenomes</taxon>
        <taxon>ecological metagenomes</taxon>
    </lineage>
</organism>
<keyword evidence="1" id="KW-0812">Transmembrane</keyword>
<feature type="transmembrane region" description="Helical" evidence="1">
    <location>
        <begin position="47"/>
        <end position="80"/>
    </location>
</feature>
<name>A0A6J6ZWU9_9ZZZZ</name>
<proteinExistence type="predicted"/>
<dbReference type="InterPro" id="IPR021401">
    <property type="entry name" value="DUF3040"/>
</dbReference>
<sequence>MPLSEDEQRILTEIEQRLYESDPRLARDVRSTTVYTPAFRGLRWAALGFVVGVIFMIATLSVSFVLAFLGFLVMLASALAFERSLRRLGRVGIQQITQRSSSSGVRAYFGHTGERMRDRFRNDDEPPPPPT</sequence>
<keyword evidence="1" id="KW-1133">Transmembrane helix</keyword>
<dbReference type="Pfam" id="PF11239">
    <property type="entry name" value="DUF3040"/>
    <property type="match status" value="1"/>
</dbReference>
<dbReference type="EMBL" id="CAFABA010000029">
    <property type="protein sequence ID" value="CAB4824961.1"/>
    <property type="molecule type" value="Genomic_DNA"/>
</dbReference>
<keyword evidence="1" id="KW-0472">Membrane</keyword>
<protein>
    <submittedName>
        <fullName evidence="2">Unannotated protein</fullName>
    </submittedName>
</protein>
<accession>A0A6J6ZWU9</accession>
<dbReference type="AlphaFoldDB" id="A0A6J6ZWU9"/>
<gene>
    <name evidence="2" type="ORF">UFOPK3139_00953</name>
</gene>